<name>I8TXB2_9FIRM</name>
<dbReference type="InterPro" id="IPR013013">
    <property type="entry name" value="PTS_EIIC_1"/>
</dbReference>
<dbReference type="InterPro" id="IPR018113">
    <property type="entry name" value="PTrfase_EIIB_Cys"/>
</dbReference>
<evidence type="ECO:0000256" key="8">
    <source>
        <dbReference type="ARBA" id="ARBA00022777"/>
    </source>
</evidence>
<evidence type="ECO:0000313" key="16">
    <source>
        <dbReference type="EMBL" id="AJQ29702.1"/>
    </source>
</evidence>
<keyword evidence="9 12" id="KW-1133">Transmembrane helix</keyword>
<dbReference type="GO" id="GO:0005886">
    <property type="term" value="C:plasma membrane"/>
    <property type="evidence" value="ECO:0007669"/>
    <property type="project" value="UniProtKB-SubCell"/>
</dbReference>
<evidence type="ECO:0000256" key="5">
    <source>
        <dbReference type="ARBA" id="ARBA00022679"/>
    </source>
</evidence>
<evidence type="ECO:0000259" key="13">
    <source>
        <dbReference type="PROSITE" id="PS51093"/>
    </source>
</evidence>
<feature type="transmembrane region" description="Helical" evidence="12">
    <location>
        <begin position="309"/>
        <end position="328"/>
    </location>
</feature>
<dbReference type="Pfam" id="PF00367">
    <property type="entry name" value="PTS_EIIB"/>
    <property type="match status" value="1"/>
</dbReference>
<evidence type="ECO:0000256" key="3">
    <source>
        <dbReference type="ARBA" id="ARBA00022475"/>
    </source>
</evidence>
<feature type="transmembrane region" description="Helical" evidence="12">
    <location>
        <begin position="254"/>
        <end position="277"/>
    </location>
</feature>
<dbReference type="CDD" id="cd00212">
    <property type="entry name" value="PTS_IIB_glc"/>
    <property type="match status" value="1"/>
</dbReference>
<keyword evidence="7 12" id="KW-0812">Transmembrane</keyword>
<dbReference type="HOGENOM" id="CLU_012312_2_2_9"/>
<dbReference type="OrthoDB" id="92465at2"/>
<evidence type="ECO:0000256" key="7">
    <source>
        <dbReference type="ARBA" id="ARBA00022692"/>
    </source>
</evidence>
<feature type="transmembrane region" description="Helical" evidence="12">
    <location>
        <begin position="445"/>
        <end position="465"/>
    </location>
</feature>
<dbReference type="GO" id="GO:0090589">
    <property type="term" value="F:protein-phosphocysteine-trehalose phosphotransferase system transporter activity"/>
    <property type="evidence" value="ECO:0007669"/>
    <property type="project" value="TreeGrafter"/>
</dbReference>
<dbReference type="FunFam" id="3.30.1360.60:FF:000001">
    <property type="entry name" value="PTS system glucose-specific IIBC component PtsG"/>
    <property type="match status" value="1"/>
</dbReference>
<dbReference type="FunFam" id="2.70.70.10:FF:000001">
    <property type="entry name" value="PTS system glucose-specific IIA component"/>
    <property type="match status" value="1"/>
</dbReference>
<evidence type="ECO:0000256" key="1">
    <source>
        <dbReference type="ARBA" id="ARBA00004651"/>
    </source>
</evidence>
<dbReference type="InterPro" id="IPR003352">
    <property type="entry name" value="PTS_EIIC"/>
</dbReference>
<evidence type="ECO:0000256" key="2">
    <source>
        <dbReference type="ARBA" id="ARBA00022448"/>
    </source>
</evidence>
<dbReference type="GO" id="GO:0016301">
    <property type="term" value="F:kinase activity"/>
    <property type="evidence" value="ECO:0007669"/>
    <property type="project" value="UniProtKB-KW"/>
</dbReference>
<feature type="transmembrane region" description="Helical" evidence="12">
    <location>
        <begin position="105"/>
        <end position="126"/>
    </location>
</feature>
<dbReference type="SUPFAM" id="SSF55604">
    <property type="entry name" value="Glucose permease domain IIB"/>
    <property type="match status" value="1"/>
</dbReference>
<keyword evidence="2" id="KW-0813">Transport</keyword>
<feature type="transmembrane region" description="Helical" evidence="12">
    <location>
        <begin position="396"/>
        <end position="416"/>
    </location>
</feature>
<sequence>MRKYEELAKVIIENVGGKDNVISLAHCYTRLRFKLHDEKKAATEVLKDMDGVVTVVQSGGQYQVVIGNEVGDVYDEIVKSQGIAGASSEAESAEPEQKMNVIDRFIDIVSGIFTPVLGMLAASGMIKGFNAMFVALDFIDANGGTYQILQTIGDGFFYFLPIFLGLTAARKFKMNEFSGMAVGAALVYPSLSAIIKGEPLYHLFTGTMFASTVQMEFLGVPVILMNYASSVIPIIATIYFGAKVERLLLKTIPTIVKGFMVPFLTLLIVVPLTFVIIGPVSTWAGQLVGSAANGIFQLSPVLAGLFIGAFWQVFVIFGMHWGLIPIMLNNVSVQGFDPVVVTYFGASFAQTGVVLAILLKTKNKKLKSLCAPAFISGIFGVTEPAIYGVTLPRKKMFVISCIGGAIGGGLIAFFGMKLYMFGGLGIFAYPCFVDPVSHDISGMKYGMIASIVSFLIGLGLALPFYHDEKEEEKIFVVKKDGNKILEKEILTSPLIGEVMALEEVPDDAFSSGVVGKGVAILPSEGKVIAPADGTVMTIFPTGHALGLITDKGTEILIHIGIDTVKLNGQYFQAKVKQGDKVKRGQVLVEFDLEKVKAAGYSVITPVLITNFQQYLDIIGTEKGNIDYKESLITVIA</sequence>
<accession>I8TXB2</accession>
<evidence type="ECO:0000256" key="4">
    <source>
        <dbReference type="ARBA" id="ARBA00022597"/>
    </source>
</evidence>
<dbReference type="GO" id="GO:0009401">
    <property type="term" value="P:phosphoenolpyruvate-dependent sugar phosphotransferase system"/>
    <property type="evidence" value="ECO:0007669"/>
    <property type="project" value="UniProtKB-KW"/>
</dbReference>
<evidence type="ECO:0000259" key="15">
    <source>
        <dbReference type="PROSITE" id="PS51103"/>
    </source>
</evidence>
<dbReference type="GO" id="GO:0015771">
    <property type="term" value="P:trehalose transport"/>
    <property type="evidence" value="ECO:0007669"/>
    <property type="project" value="TreeGrafter"/>
</dbReference>
<dbReference type="Gene3D" id="2.70.70.10">
    <property type="entry name" value="Glucose Permease (Domain IIA)"/>
    <property type="match status" value="1"/>
</dbReference>
<dbReference type="EC" id="2.7.1.69" evidence="16"/>
<dbReference type="InterPro" id="IPR001996">
    <property type="entry name" value="PTS_IIB_1"/>
</dbReference>
<feature type="domain" description="PTS EIIC type-1" evidence="15">
    <location>
        <begin position="107"/>
        <end position="480"/>
    </location>
</feature>
<keyword evidence="8" id="KW-0418">Kinase</keyword>
<evidence type="ECO:0000256" key="6">
    <source>
        <dbReference type="ARBA" id="ARBA00022683"/>
    </source>
</evidence>
<dbReference type="InterPro" id="IPR011055">
    <property type="entry name" value="Dup_hybrid_motif"/>
</dbReference>
<dbReference type="InterPro" id="IPR036878">
    <property type="entry name" value="Glu_permease_IIB"/>
</dbReference>
<keyword evidence="4" id="KW-0762">Sugar transport</keyword>
<dbReference type="PANTHER" id="PTHR30175:SF1">
    <property type="entry name" value="PTS SYSTEM ARBUTIN-, CELLOBIOSE-, AND SALICIN-SPECIFIC EIIBC COMPONENT-RELATED"/>
    <property type="match status" value="1"/>
</dbReference>
<evidence type="ECO:0000313" key="17">
    <source>
        <dbReference type="Proteomes" id="UP000005361"/>
    </source>
</evidence>
<dbReference type="PROSITE" id="PS01035">
    <property type="entry name" value="PTS_EIIB_TYPE_1_CYS"/>
    <property type="match status" value="1"/>
</dbReference>
<dbReference type="InterPro" id="IPR001127">
    <property type="entry name" value="PTS_EIIA_1_perm"/>
</dbReference>
<keyword evidence="3" id="KW-1003">Cell membrane</keyword>
<evidence type="ECO:0000259" key="14">
    <source>
        <dbReference type="PROSITE" id="PS51098"/>
    </source>
</evidence>
<evidence type="ECO:0000256" key="9">
    <source>
        <dbReference type="ARBA" id="ARBA00022989"/>
    </source>
</evidence>
<feature type="transmembrane region" description="Helical" evidence="12">
    <location>
        <begin position="340"/>
        <end position="359"/>
    </location>
</feature>
<dbReference type="SUPFAM" id="SSF51261">
    <property type="entry name" value="Duplicated hybrid motif"/>
    <property type="match status" value="1"/>
</dbReference>
<gene>
    <name evidence="16" type="ORF">JBW_04371</name>
</gene>
<feature type="transmembrane region" description="Helical" evidence="12">
    <location>
        <begin position="146"/>
        <end position="166"/>
    </location>
</feature>
<reference evidence="16 17" key="1">
    <citation type="journal article" date="2015" name="Genome Announc.">
        <title>Complete Genome Sequence of Pelosinus fermentans JBW45, a Member of a Remarkably Competitive Group of Negativicutes in the Firmicutes Phylum.</title>
        <authorList>
            <person name="De Leon K.B."/>
            <person name="Utturkar S.M."/>
            <person name="Camilleri L.B."/>
            <person name="Elias D.A."/>
            <person name="Arkin A.P."/>
            <person name="Fields M.W."/>
            <person name="Brown S.D."/>
            <person name="Wall J.D."/>
        </authorList>
    </citation>
    <scope>NUCLEOTIDE SEQUENCE [LARGE SCALE GENOMIC DNA]</scope>
    <source>
        <strain evidence="16 17">JBW45</strain>
    </source>
</reference>
<reference evidence="17" key="2">
    <citation type="submission" date="2015-02" db="EMBL/GenBank/DDBJ databases">
        <title>Complete Genome Sequence of Pelosinus fermentans JBW45.</title>
        <authorList>
            <person name="De Leon K.B."/>
            <person name="Utturkar S.M."/>
            <person name="Camilleri L.B."/>
            <person name="Arkin A.P."/>
            <person name="Fields M.W."/>
            <person name="Brown S.D."/>
            <person name="Wall J.D."/>
        </authorList>
    </citation>
    <scope>NUCLEOTIDE SEQUENCE [LARGE SCALE GENOMIC DNA]</scope>
    <source>
        <strain evidence="17">JBW45</strain>
    </source>
</reference>
<dbReference type="Pfam" id="PF02378">
    <property type="entry name" value="PTS_EIIC"/>
    <property type="match status" value="1"/>
</dbReference>
<evidence type="ECO:0000256" key="10">
    <source>
        <dbReference type="ARBA" id="ARBA00023136"/>
    </source>
</evidence>
<dbReference type="InterPro" id="IPR011297">
    <property type="entry name" value="PTS_IIABC_b_glu"/>
</dbReference>
<evidence type="ECO:0000256" key="12">
    <source>
        <dbReference type="SAM" id="Phobius"/>
    </source>
</evidence>
<dbReference type="Pfam" id="PF00358">
    <property type="entry name" value="PTS_EIIA_1"/>
    <property type="match status" value="1"/>
</dbReference>
<dbReference type="RefSeq" id="WP_007958027.1">
    <property type="nucleotide sequence ID" value="NZ_CP010978.1"/>
</dbReference>
<organism evidence="16 17">
    <name type="scientific">Pelosinus fermentans JBW45</name>
    <dbReference type="NCBI Taxonomy" id="1192197"/>
    <lineage>
        <taxon>Bacteria</taxon>
        <taxon>Bacillati</taxon>
        <taxon>Bacillota</taxon>
        <taxon>Negativicutes</taxon>
        <taxon>Selenomonadales</taxon>
        <taxon>Sporomusaceae</taxon>
        <taxon>Pelosinus</taxon>
    </lineage>
</organism>
<dbReference type="GO" id="GO:0008982">
    <property type="term" value="F:protein-N(PI)-phosphohistidine-sugar phosphotransferase activity"/>
    <property type="evidence" value="ECO:0007669"/>
    <property type="project" value="InterPro"/>
</dbReference>
<evidence type="ECO:0000256" key="11">
    <source>
        <dbReference type="PROSITE-ProRule" id="PRU00421"/>
    </source>
</evidence>
<feature type="active site" description="Phosphocysteine intermediate; for EIIB activity" evidence="11">
    <location>
        <position position="27"/>
    </location>
</feature>
<dbReference type="InterPro" id="IPR050558">
    <property type="entry name" value="PTS_Sugar-Specific_Components"/>
</dbReference>
<dbReference type="NCBIfam" id="TIGR01995">
    <property type="entry name" value="PTS-II-ABC-beta"/>
    <property type="match status" value="1"/>
</dbReference>
<dbReference type="PROSITE" id="PS51098">
    <property type="entry name" value="PTS_EIIB_TYPE_1"/>
    <property type="match status" value="1"/>
</dbReference>
<dbReference type="KEGG" id="pft:JBW_04371"/>
<keyword evidence="5 16" id="KW-0808">Transferase</keyword>
<dbReference type="PROSITE" id="PS00371">
    <property type="entry name" value="PTS_EIIA_TYPE_1_HIS"/>
    <property type="match status" value="1"/>
</dbReference>
<protein>
    <submittedName>
        <fullName evidence="16">PTS system, beta-glucoside-specific IIABC subunit</fullName>
        <ecNumber evidence="16">2.7.1.69</ecNumber>
    </submittedName>
</protein>
<dbReference type="PROSITE" id="PS51093">
    <property type="entry name" value="PTS_EIIA_TYPE_1"/>
    <property type="match status" value="1"/>
</dbReference>
<dbReference type="Proteomes" id="UP000005361">
    <property type="component" value="Chromosome"/>
</dbReference>
<dbReference type="Gene3D" id="3.30.1360.60">
    <property type="entry name" value="Glucose permease domain IIB"/>
    <property type="match status" value="1"/>
</dbReference>
<dbReference type="EMBL" id="CP010978">
    <property type="protein sequence ID" value="AJQ29702.1"/>
    <property type="molecule type" value="Genomic_DNA"/>
</dbReference>
<feature type="domain" description="PTS EIIB type-1" evidence="14">
    <location>
        <begin position="5"/>
        <end position="87"/>
    </location>
</feature>
<dbReference type="NCBIfam" id="TIGR00830">
    <property type="entry name" value="PTBA"/>
    <property type="match status" value="1"/>
</dbReference>
<feature type="transmembrane region" description="Helical" evidence="12">
    <location>
        <begin position="217"/>
        <end position="242"/>
    </location>
</feature>
<dbReference type="STRING" id="1192197.JBW_04371"/>
<comment type="subcellular location">
    <subcellularLocation>
        <location evidence="1">Cell membrane</location>
        <topology evidence="1">Multi-pass membrane protein</topology>
    </subcellularLocation>
</comment>
<dbReference type="PROSITE" id="PS51103">
    <property type="entry name" value="PTS_EIIC_TYPE_1"/>
    <property type="match status" value="1"/>
</dbReference>
<dbReference type="AlphaFoldDB" id="I8TXB2"/>
<proteinExistence type="predicted"/>
<feature type="domain" description="PTS EIIA type-1" evidence="13">
    <location>
        <begin position="506"/>
        <end position="610"/>
    </location>
</feature>
<keyword evidence="6" id="KW-0598">Phosphotransferase system</keyword>
<keyword evidence="10 12" id="KW-0472">Membrane</keyword>
<dbReference type="PANTHER" id="PTHR30175">
    <property type="entry name" value="PHOSPHOTRANSFERASE SYSTEM TRANSPORT PROTEIN"/>
    <property type="match status" value="1"/>
</dbReference>